<organism evidence="2 3">
    <name type="scientific">Halochromatium glycolicum</name>
    <dbReference type="NCBI Taxonomy" id="85075"/>
    <lineage>
        <taxon>Bacteria</taxon>
        <taxon>Pseudomonadati</taxon>
        <taxon>Pseudomonadota</taxon>
        <taxon>Gammaproteobacteria</taxon>
        <taxon>Chromatiales</taxon>
        <taxon>Chromatiaceae</taxon>
        <taxon>Halochromatium</taxon>
    </lineage>
</organism>
<dbReference type="InterPro" id="IPR002645">
    <property type="entry name" value="STAS_dom"/>
</dbReference>
<proteinExistence type="predicted"/>
<dbReference type="EMBL" id="NRSJ01000007">
    <property type="protein sequence ID" value="MBK1704174.1"/>
    <property type="molecule type" value="Genomic_DNA"/>
</dbReference>
<dbReference type="SUPFAM" id="SSF52091">
    <property type="entry name" value="SpoIIaa-like"/>
    <property type="match status" value="1"/>
</dbReference>
<evidence type="ECO:0000313" key="2">
    <source>
        <dbReference type="EMBL" id="MBK1704174.1"/>
    </source>
</evidence>
<gene>
    <name evidence="2" type="ORF">CKO40_06325</name>
</gene>
<dbReference type="RefSeq" id="WP_200345345.1">
    <property type="nucleotide sequence ID" value="NZ_NRSJ01000007.1"/>
</dbReference>
<keyword evidence="3" id="KW-1185">Reference proteome</keyword>
<dbReference type="InterPro" id="IPR036513">
    <property type="entry name" value="STAS_dom_sf"/>
</dbReference>
<comment type="caution">
    <text evidence="2">The sequence shown here is derived from an EMBL/GenBank/DDBJ whole genome shotgun (WGS) entry which is preliminary data.</text>
</comment>
<feature type="domain" description="STAS" evidence="1">
    <location>
        <begin position="27"/>
        <end position="81"/>
    </location>
</feature>
<sequence>MIDQTDYQTRNRSLNTMLRITPRADDDGVTVLTLEGRLTSDLIVILEQALAAAKLPSRQLALDLNDLSYVDQAGAAALRQLLASGVGIARSSDWLRLLLGQPPSIG</sequence>
<protein>
    <recommendedName>
        <fullName evidence="1">STAS domain-containing protein</fullName>
    </recommendedName>
</protein>
<evidence type="ECO:0000313" key="3">
    <source>
        <dbReference type="Proteomes" id="UP001296776"/>
    </source>
</evidence>
<dbReference type="Proteomes" id="UP001296776">
    <property type="component" value="Unassembled WGS sequence"/>
</dbReference>
<name>A0AAJ0U2P0_9GAMM</name>
<dbReference type="Gene3D" id="3.30.750.24">
    <property type="entry name" value="STAS domain"/>
    <property type="match status" value="1"/>
</dbReference>
<dbReference type="AlphaFoldDB" id="A0AAJ0U2P0"/>
<evidence type="ECO:0000259" key="1">
    <source>
        <dbReference type="PROSITE" id="PS50801"/>
    </source>
</evidence>
<reference evidence="2" key="2">
    <citation type="journal article" date="2020" name="Microorganisms">
        <title>Osmotic Adaptation and Compatible Solute Biosynthesis of Phototrophic Bacteria as Revealed from Genome Analyses.</title>
        <authorList>
            <person name="Imhoff J.F."/>
            <person name="Rahn T."/>
            <person name="Kunzel S."/>
            <person name="Keller A."/>
            <person name="Neulinger S.C."/>
        </authorList>
    </citation>
    <scope>NUCLEOTIDE SEQUENCE</scope>
    <source>
        <strain evidence="2">DSM 11080</strain>
    </source>
</reference>
<reference evidence="2" key="1">
    <citation type="submission" date="2017-08" db="EMBL/GenBank/DDBJ databases">
        <authorList>
            <person name="Imhoff J.F."/>
            <person name="Rahn T."/>
            <person name="Kuenzel S."/>
            <person name="Neulinger S.C."/>
        </authorList>
    </citation>
    <scope>NUCLEOTIDE SEQUENCE</scope>
    <source>
        <strain evidence="2">DSM 11080</strain>
    </source>
</reference>
<accession>A0AAJ0U2P0</accession>
<dbReference type="PROSITE" id="PS50801">
    <property type="entry name" value="STAS"/>
    <property type="match status" value="1"/>
</dbReference>